<keyword evidence="2" id="KW-0723">Serine/threonine-protein kinase</keyword>
<dbReference type="Gramene" id="AUR62008901-RA">
    <property type="protein sequence ID" value="AUR62008901-RA:cds"/>
    <property type="gene ID" value="AUR62008901"/>
</dbReference>
<keyword evidence="2" id="KW-0418">Kinase</keyword>
<keyword evidence="2" id="KW-0808">Transferase</keyword>
<protein>
    <submittedName>
        <fullName evidence="5">Uncharacterized protein</fullName>
    </submittedName>
</protein>
<proteinExistence type="predicted"/>
<reference evidence="5" key="1">
    <citation type="journal article" date="2017" name="Nature">
        <title>The genome of Chenopodium quinoa.</title>
        <authorList>
            <person name="Jarvis D.E."/>
            <person name="Ho Y.S."/>
            <person name="Lightfoot D.J."/>
            <person name="Schmoeckel S.M."/>
            <person name="Li B."/>
            <person name="Borm T.J.A."/>
            <person name="Ohyanagi H."/>
            <person name="Mineta K."/>
            <person name="Michell C.T."/>
            <person name="Saber N."/>
            <person name="Kharbatia N.M."/>
            <person name="Rupper R.R."/>
            <person name="Sharp A.R."/>
            <person name="Dally N."/>
            <person name="Boughton B.A."/>
            <person name="Woo Y.H."/>
            <person name="Gao G."/>
            <person name="Schijlen E.G.W.M."/>
            <person name="Guo X."/>
            <person name="Momin A.A."/>
            <person name="Negrao S."/>
            <person name="Al-Babili S."/>
            <person name="Gehring C."/>
            <person name="Roessner U."/>
            <person name="Jung C."/>
            <person name="Murphy K."/>
            <person name="Arold S.T."/>
            <person name="Gojobori T."/>
            <person name="van der Linden C.G."/>
            <person name="van Loo E.N."/>
            <person name="Jellen E.N."/>
            <person name="Maughan P.J."/>
            <person name="Tester M."/>
        </authorList>
    </citation>
    <scope>NUCLEOTIDE SEQUENCE [LARGE SCALE GENOMIC DNA]</scope>
    <source>
        <strain evidence="5">cv. PI 614886</strain>
    </source>
</reference>
<feature type="compositionally biased region" description="Basic and acidic residues" evidence="4">
    <location>
        <begin position="45"/>
        <end position="54"/>
    </location>
</feature>
<dbReference type="PANTHER" id="PTHR47985:SF4">
    <property type="entry name" value="SERINE_THREONINE-PROTEIN KINASE PBL27"/>
    <property type="match status" value="1"/>
</dbReference>
<dbReference type="EnsemblPlants" id="AUR62008901-RA">
    <property type="protein sequence ID" value="AUR62008901-RA:cds"/>
    <property type="gene ID" value="AUR62008901"/>
</dbReference>
<organism evidence="5 6">
    <name type="scientific">Chenopodium quinoa</name>
    <name type="common">Quinoa</name>
    <dbReference type="NCBI Taxonomy" id="63459"/>
    <lineage>
        <taxon>Eukaryota</taxon>
        <taxon>Viridiplantae</taxon>
        <taxon>Streptophyta</taxon>
        <taxon>Embryophyta</taxon>
        <taxon>Tracheophyta</taxon>
        <taxon>Spermatophyta</taxon>
        <taxon>Magnoliopsida</taxon>
        <taxon>eudicotyledons</taxon>
        <taxon>Gunneridae</taxon>
        <taxon>Pentapetalae</taxon>
        <taxon>Caryophyllales</taxon>
        <taxon>Chenopodiaceae</taxon>
        <taxon>Chenopodioideae</taxon>
        <taxon>Atripliceae</taxon>
        <taxon>Chenopodium</taxon>
    </lineage>
</organism>
<name>A0A803LAL2_CHEQI</name>
<feature type="region of interest" description="Disordered" evidence="4">
    <location>
        <begin position="1"/>
        <end position="54"/>
    </location>
</feature>
<accession>A0A803LAL2</accession>
<keyword evidence="3" id="KW-0472">Membrane</keyword>
<evidence type="ECO:0000313" key="6">
    <source>
        <dbReference type="Proteomes" id="UP000596660"/>
    </source>
</evidence>
<keyword evidence="6" id="KW-1185">Reference proteome</keyword>
<evidence type="ECO:0000256" key="3">
    <source>
        <dbReference type="ARBA" id="ARBA00023136"/>
    </source>
</evidence>
<sequence>MSWYCCGSSLQRTNSKVRRPPSDSTLLPATNSQLDESLPSNTAERTSDDSAPTRKIHEFSYQQLLDATQRFNKESIVDVRSVGSVYHGKLRDTGEAQKKIKKPKKFPELADPLLQGNFPANGFNQALALVVKCLQLQESTRPVDYNTLVAVQDSYPTPH</sequence>
<reference evidence="5" key="2">
    <citation type="submission" date="2021-03" db="UniProtKB">
        <authorList>
            <consortium name="EnsemblPlants"/>
        </authorList>
    </citation>
    <scope>IDENTIFICATION</scope>
</reference>
<dbReference type="Proteomes" id="UP000596660">
    <property type="component" value="Unplaced"/>
</dbReference>
<dbReference type="AlphaFoldDB" id="A0A803LAL2"/>
<evidence type="ECO:0000313" key="5">
    <source>
        <dbReference type="EnsemblPlants" id="AUR62008901-RA:cds"/>
    </source>
</evidence>
<dbReference type="GO" id="GO:0016020">
    <property type="term" value="C:membrane"/>
    <property type="evidence" value="ECO:0007669"/>
    <property type="project" value="UniProtKB-SubCell"/>
</dbReference>
<feature type="compositionally biased region" description="Polar residues" evidence="4">
    <location>
        <begin position="22"/>
        <end position="44"/>
    </location>
</feature>
<evidence type="ECO:0000256" key="1">
    <source>
        <dbReference type="ARBA" id="ARBA00004370"/>
    </source>
</evidence>
<dbReference type="Gene3D" id="3.30.200.20">
    <property type="entry name" value="Phosphorylase Kinase, domain 1"/>
    <property type="match status" value="1"/>
</dbReference>
<dbReference type="PANTHER" id="PTHR47985">
    <property type="entry name" value="OS07G0668900 PROTEIN"/>
    <property type="match status" value="1"/>
</dbReference>
<dbReference type="OMA" id="HEFSYQQ"/>
<dbReference type="GO" id="GO:0004674">
    <property type="term" value="F:protein serine/threonine kinase activity"/>
    <property type="evidence" value="ECO:0007669"/>
    <property type="project" value="UniProtKB-KW"/>
</dbReference>
<evidence type="ECO:0000256" key="4">
    <source>
        <dbReference type="SAM" id="MobiDB-lite"/>
    </source>
</evidence>
<evidence type="ECO:0000256" key="2">
    <source>
        <dbReference type="ARBA" id="ARBA00022527"/>
    </source>
</evidence>
<comment type="subcellular location">
    <subcellularLocation>
        <location evidence="1">Membrane</location>
    </subcellularLocation>
</comment>